<feature type="domain" description="Transposase (putative) gypsy type" evidence="2">
    <location>
        <begin position="324"/>
        <end position="368"/>
    </location>
</feature>
<dbReference type="Proteomes" id="UP001054252">
    <property type="component" value="Unassembled WGS sequence"/>
</dbReference>
<feature type="region of interest" description="Disordered" evidence="1">
    <location>
        <begin position="199"/>
        <end position="245"/>
    </location>
</feature>
<evidence type="ECO:0000259" key="2">
    <source>
        <dbReference type="Pfam" id="PF04195"/>
    </source>
</evidence>
<feature type="region of interest" description="Disordered" evidence="1">
    <location>
        <begin position="886"/>
        <end position="928"/>
    </location>
</feature>
<gene>
    <name evidence="3" type="ORF">SLEP1_g17369</name>
</gene>
<dbReference type="PANTHER" id="PTHR48125">
    <property type="entry name" value="LP07818P1"/>
    <property type="match status" value="1"/>
</dbReference>
<proteinExistence type="predicted"/>
<feature type="region of interest" description="Disordered" evidence="1">
    <location>
        <begin position="708"/>
        <end position="737"/>
    </location>
</feature>
<evidence type="ECO:0000313" key="3">
    <source>
        <dbReference type="EMBL" id="GKV05344.1"/>
    </source>
</evidence>
<feature type="region of interest" description="Disordered" evidence="1">
    <location>
        <begin position="480"/>
        <end position="567"/>
    </location>
</feature>
<comment type="caution">
    <text evidence="3">The sequence shown here is derived from an EMBL/GenBank/DDBJ whole genome shotgun (WGS) entry which is preliminary data.</text>
</comment>
<dbReference type="AlphaFoldDB" id="A0AAV5IZK0"/>
<evidence type="ECO:0000256" key="1">
    <source>
        <dbReference type="SAM" id="MobiDB-lite"/>
    </source>
</evidence>
<dbReference type="Pfam" id="PF04195">
    <property type="entry name" value="Transposase_28"/>
    <property type="match status" value="1"/>
</dbReference>
<feature type="compositionally biased region" description="Pro residues" evidence="1">
    <location>
        <begin position="894"/>
        <end position="903"/>
    </location>
</feature>
<sequence length="955" mass="105113">MVGPVICGPKWALGLIPTLLPPQRSVDELDGSFVSLVPGPKDEEGYFAFMNDLTYGRPDRLEGIVPGQMCQCMPALFRAGVRSWFYDRSSSVLFRGSSSHARVTLHEEFPVAELRRADSERAERTDPRRAENSDHTRHFDIVCRDLILRIFQQLCRISEEICSRRLVKMTSSHDAQGFRGNQGEDEDVDAISVEPITMIVPSKLQDSPRTATLENSSSSSTSSGSENHQPSTSSDSPVEGTSGEVRGAEEVGCSMPLASTAVEVVLFERAVLHHEVADGAATVKGYKKLEQMVRRFQIPRTILIRAGTPNERACSVSRTGWVPVYVDHFEADLRFPLPGLIFDVLAEYELALSQLTPNSIKFIIGFYAVVRKARDAYKGGGLQVALSVPFVPVHQWDEVFVFVRDTRTDRINNELAARLSEWRTLNTYMNYPQLTSGNVDLKNRLLDYVKARGLVDLEALVTQEQIALLGFFDVANLHSQGGRGAGSSSQRQSRFDERPPAAPGRSSQHRSSSSSHRPRNEQRRETAPSISRRRAREESDAEDDVPLIRRRTSAGSQPAPAVTARPASVPQASAREVAEAAPALSSVVGPKIAYPDGFSYARTECQAAMLQGMQSFVPPADRLRAKGLVQHYTVALFECEQGSRAENNELQQNCKQLASEKASLADEVNHLQSSEMANRAASAESRADELARKVDELKEKLQRAQVEKETGIQAAKEELSRAEERARKAESEKDSTLRELSALRERVSQADQHIARAEASLNSTKRLHQHDVCFARAQGAEWLVGAEMFQDAVAVASANTTTDIFNKVRGKVLQAQADFPIGEMAFYEGKEIDGDGKSLAPPADTRVRLKWELNEEGLLVWPPAIVEEGEDTEGLPSFDAWVAGPQDVSVEPSSTPPAQPQPLPAAAAVPAPSPSDRPSPARSASELNNASIPVDLTDDELRIFCISFLYFCVNQ</sequence>
<dbReference type="PANTHER" id="PTHR48125:SF10">
    <property type="entry name" value="OS12G0136300 PROTEIN"/>
    <property type="match status" value="1"/>
</dbReference>
<dbReference type="EMBL" id="BPVZ01000023">
    <property type="protein sequence ID" value="GKV05344.1"/>
    <property type="molecule type" value="Genomic_DNA"/>
</dbReference>
<evidence type="ECO:0000313" key="4">
    <source>
        <dbReference type="Proteomes" id="UP001054252"/>
    </source>
</evidence>
<reference evidence="3 4" key="1">
    <citation type="journal article" date="2021" name="Commun. Biol.">
        <title>The genome of Shorea leprosula (Dipterocarpaceae) highlights the ecological relevance of drought in aseasonal tropical rainforests.</title>
        <authorList>
            <person name="Ng K.K.S."/>
            <person name="Kobayashi M.J."/>
            <person name="Fawcett J.A."/>
            <person name="Hatakeyama M."/>
            <person name="Paape T."/>
            <person name="Ng C.H."/>
            <person name="Ang C.C."/>
            <person name="Tnah L.H."/>
            <person name="Lee C.T."/>
            <person name="Nishiyama T."/>
            <person name="Sese J."/>
            <person name="O'Brien M.J."/>
            <person name="Copetti D."/>
            <person name="Mohd Noor M.I."/>
            <person name="Ong R.C."/>
            <person name="Putra M."/>
            <person name="Sireger I.Z."/>
            <person name="Indrioko S."/>
            <person name="Kosugi Y."/>
            <person name="Izuno A."/>
            <person name="Isagi Y."/>
            <person name="Lee S.L."/>
            <person name="Shimizu K.K."/>
        </authorList>
    </citation>
    <scope>NUCLEOTIDE SEQUENCE [LARGE SCALE GENOMIC DNA]</scope>
    <source>
        <strain evidence="3">214</strain>
    </source>
</reference>
<keyword evidence="4" id="KW-1185">Reference proteome</keyword>
<protein>
    <recommendedName>
        <fullName evidence="2">Transposase (putative) gypsy type domain-containing protein</fullName>
    </recommendedName>
</protein>
<feature type="compositionally biased region" description="Low complexity" evidence="1">
    <location>
        <begin position="216"/>
        <end position="225"/>
    </location>
</feature>
<accession>A0AAV5IZK0</accession>
<feature type="compositionally biased region" description="Polar residues" evidence="1">
    <location>
        <begin position="226"/>
        <end position="236"/>
    </location>
</feature>
<feature type="compositionally biased region" description="Polar residues" evidence="1">
    <location>
        <begin position="204"/>
        <end position="215"/>
    </location>
</feature>
<name>A0AAV5IZK0_9ROSI</name>
<organism evidence="3 4">
    <name type="scientific">Rubroshorea leprosula</name>
    <dbReference type="NCBI Taxonomy" id="152421"/>
    <lineage>
        <taxon>Eukaryota</taxon>
        <taxon>Viridiplantae</taxon>
        <taxon>Streptophyta</taxon>
        <taxon>Embryophyta</taxon>
        <taxon>Tracheophyta</taxon>
        <taxon>Spermatophyta</taxon>
        <taxon>Magnoliopsida</taxon>
        <taxon>eudicotyledons</taxon>
        <taxon>Gunneridae</taxon>
        <taxon>Pentapetalae</taxon>
        <taxon>rosids</taxon>
        <taxon>malvids</taxon>
        <taxon>Malvales</taxon>
        <taxon>Dipterocarpaceae</taxon>
        <taxon>Rubroshorea</taxon>
    </lineage>
</organism>
<dbReference type="InterPro" id="IPR007321">
    <property type="entry name" value="Transposase_28"/>
</dbReference>
<feature type="compositionally biased region" description="Low complexity" evidence="1">
    <location>
        <begin position="505"/>
        <end position="515"/>
    </location>
</feature>